<proteinExistence type="predicted"/>
<dbReference type="Pfam" id="PF03413">
    <property type="entry name" value="PepSY"/>
    <property type="match status" value="1"/>
</dbReference>
<gene>
    <name evidence="4" type="ORF">G443_004601</name>
</gene>
<sequence length="166" mass="18527">MKNPKMVAAVVGAVGLLAIGGTAVALNDGGNNETVPAASAQHWENPGNAAVNNVERDDDWDDRDDRDDRHDDRDDWDPRSVETVEATSAEAREGGPKISREEAERIALERVPGARVTEVELDEDDGRWEWEIELRKDRMEYDIDIDAASGDIIGYEEDRDDDDYDD</sequence>
<evidence type="ECO:0000313" key="4">
    <source>
        <dbReference type="EMBL" id="MCP2334331.1"/>
    </source>
</evidence>
<name>A0ABT1JRP5_ACTCY</name>
<organism evidence="4 5">
    <name type="scientific">Actinoalloteichus caeruleus DSM 43889</name>
    <dbReference type="NCBI Taxonomy" id="1120930"/>
    <lineage>
        <taxon>Bacteria</taxon>
        <taxon>Bacillati</taxon>
        <taxon>Actinomycetota</taxon>
        <taxon>Actinomycetes</taxon>
        <taxon>Pseudonocardiales</taxon>
        <taxon>Pseudonocardiaceae</taxon>
        <taxon>Actinoalloteichus</taxon>
        <taxon>Actinoalloteichus cyanogriseus</taxon>
    </lineage>
</organism>
<accession>A0ABT1JRP5</accession>
<feature type="region of interest" description="Disordered" evidence="1">
    <location>
        <begin position="35"/>
        <end position="101"/>
    </location>
</feature>
<dbReference type="InterPro" id="IPR025711">
    <property type="entry name" value="PepSY"/>
</dbReference>
<reference evidence="4 5" key="1">
    <citation type="submission" date="2013-07" db="EMBL/GenBank/DDBJ databases">
        <authorList>
            <consortium name="DOE Joint Genome Institute"/>
            <person name="Reeve W."/>
            <person name="Huntemann M."/>
            <person name="Han J."/>
            <person name="Chen A."/>
            <person name="Kyrpides N."/>
            <person name="Mavromatis K."/>
            <person name="Markowitz V."/>
            <person name="Palaniappan K."/>
            <person name="Ivanova N."/>
            <person name="Schaumberg A."/>
            <person name="Pati A."/>
            <person name="Liolios K."/>
            <person name="Nordberg H.P."/>
            <person name="Cantor M.N."/>
            <person name="Hua S.X."/>
            <person name="Woyke T."/>
        </authorList>
    </citation>
    <scope>NUCLEOTIDE SEQUENCE [LARGE SCALE GENOMIC DNA]</scope>
    <source>
        <strain evidence="4 5">DSM 43889</strain>
    </source>
</reference>
<feature type="compositionally biased region" description="Basic and acidic residues" evidence="1">
    <location>
        <begin position="66"/>
        <end position="82"/>
    </location>
</feature>
<reference evidence="4 5" key="2">
    <citation type="submission" date="2022-06" db="EMBL/GenBank/DDBJ databases">
        <title>Genomic Encyclopedia of Type Strains, Phase I: the one thousand microbial genomes (KMG-I) project.</title>
        <authorList>
            <person name="Kyrpides N."/>
        </authorList>
    </citation>
    <scope>NUCLEOTIDE SEQUENCE [LARGE SCALE GENOMIC DNA]</scope>
    <source>
        <strain evidence="4 5">DSM 43889</strain>
    </source>
</reference>
<dbReference type="EMBL" id="AUBJ02000001">
    <property type="protein sequence ID" value="MCP2334331.1"/>
    <property type="molecule type" value="Genomic_DNA"/>
</dbReference>
<protein>
    <submittedName>
        <fullName evidence="4">Peptidase propeptide and YPEB domain-containing protein</fullName>
    </submittedName>
</protein>
<evidence type="ECO:0000256" key="1">
    <source>
        <dbReference type="SAM" id="MobiDB-lite"/>
    </source>
</evidence>
<feature type="domain" description="PepSY" evidence="3">
    <location>
        <begin position="97"/>
        <end position="156"/>
    </location>
</feature>
<dbReference type="RefSeq" id="WP_051314206.1">
    <property type="nucleotide sequence ID" value="NZ_AUBJ02000001.1"/>
</dbReference>
<dbReference type="Proteomes" id="UP000791080">
    <property type="component" value="Unassembled WGS sequence"/>
</dbReference>
<keyword evidence="5" id="KW-1185">Reference proteome</keyword>
<dbReference type="Gene3D" id="3.10.450.40">
    <property type="match status" value="1"/>
</dbReference>
<feature type="chain" id="PRO_5045130883" evidence="2">
    <location>
        <begin position="26"/>
        <end position="166"/>
    </location>
</feature>
<comment type="caution">
    <text evidence="4">The sequence shown here is derived from an EMBL/GenBank/DDBJ whole genome shotgun (WGS) entry which is preliminary data.</text>
</comment>
<keyword evidence="2" id="KW-0732">Signal</keyword>
<feature type="compositionally biased region" description="Basic and acidic residues" evidence="1">
    <location>
        <begin position="90"/>
        <end position="101"/>
    </location>
</feature>
<evidence type="ECO:0000313" key="5">
    <source>
        <dbReference type="Proteomes" id="UP000791080"/>
    </source>
</evidence>
<feature type="signal peptide" evidence="2">
    <location>
        <begin position="1"/>
        <end position="25"/>
    </location>
</feature>
<evidence type="ECO:0000256" key="2">
    <source>
        <dbReference type="SAM" id="SignalP"/>
    </source>
</evidence>
<feature type="compositionally biased region" description="Acidic residues" evidence="1">
    <location>
        <begin position="56"/>
        <end position="65"/>
    </location>
</feature>
<evidence type="ECO:0000259" key="3">
    <source>
        <dbReference type="Pfam" id="PF03413"/>
    </source>
</evidence>